<evidence type="ECO:0008006" key="4">
    <source>
        <dbReference type="Google" id="ProtNLM"/>
    </source>
</evidence>
<name>A0A838ZQY2_9FLAO</name>
<dbReference type="EMBL" id="JACDZE010000002">
    <property type="protein sequence ID" value="MBA5629815.1"/>
    <property type="molecule type" value="Genomic_DNA"/>
</dbReference>
<reference evidence="2 3" key="1">
    <citation type="submission" date="2020-07" db="EMBL/GenBank/DDBJ databases">
        <title>Moheibacter lacus sp. nov., a member of the family Flavobacteriaceae isolated from freshwater lake sediment.</title>
        <authorList>
            <person name="Liu Y."/>
        </authorList>
    </citation>
    <scope>NUCLEOTIDE SEQUENCE [LARGE SCALE GENOMIC DNA]</scope>
    <source>
        <strain evidence="2 3">BDHS18</strain>
    </source>
</reference>
<dbReference type="Proteomes" id="UP000552241">
    <property type="component" value="Unassembled WGS sequence"/>
</dbReference>
<proteinExistence type="predicted"/>
<evidence type="ECO:0000313" key="3">
    <source>
        <dbReference type="Proteomes" id="UP000552241"/>
    </source>
</evidence>
<gene>
    <name evidence="2" type="ORF">HU137_08545</name>
</gene>
<feature type="signal peptide" evidence="1">
    <location>
        <begin position="1"/>
        <end position="24"/>
    </location>
</feature>
<comment type="caution">
    <text evidence="2">The sequence shown here is derived from an EMBL/GenBank/DDBJ whole genome shotgun (WGS) entry which is preliminary data.</text>
</comment>
<dbReference type="PROSITE" id="PS51257">
    <property type="entry name" value="PROKAR_LIPOPROTEIN"/>
    <property type="match status" value="1"/>
</dbReference>
<dbReference type="AlphaFoldDB" id="A0A838ZQY2"/>
<keyword evidence="1" id="KW-0732">Signal</keyword>
<dbReference type="RefSeq" id="WP_182043425.1">
    <property type="nucleotide sequence ID" value="NZ_JACDZE010000002.1"/>
</dbReference>
<keyword evidence="3" id="KW-1185">Reference proteome</keyword>
<organism evidence="2 3">
    <name type="scientific">Moheibacter lacus</name>
    <dbReference type="NCBI Taxonomy" id="2745851"/>
    <lineage>
        <taxon>Bacteria</taxon>
        <taxon>Pseudomonadati</taxon>
        <taxon>Bacteroidota</taxon>
        <taxon>Flavobacteriia</taxon>
        <taxon>Flavobacteriales</taxon>
        <taxon>Weeksellaceae</taxon>
        <taxon>Moheibacter</taxon>
    </lineage>
</organism>
<accession>A0A838ZQY2</accession>
<evidence type="ECO:0000313" key="2">
    <source>
        <dbReference type="EMBL" id="MBA5629815.1"/>
    </source>
</evidence>
<protein>
    <recommendedName>
        <fullName evidence="4">DUF5666 domain-containing protein</fullName>
    </recommendedName>
</protein>
<feature type="chain" id="PRO_5032469649" description="DUF5666 domain-containing protein" evidence="1">
    <location>
        <begin position="25"/>
        <end position="119"/>
    </location>
</feature>
<evidence type="ECO:0000256" key="1">
    <source>
        <dbReference type="SAM" id="SignalP"/>
    </source>
</evidence>
<sequence length="119" mass="13350">MKFSITTTLFTVMLIFIFSCEANKNNSETTQTTTENSEVWTEGITTITGTISKVTQEKDGQTILLSNNKGIEYTAVISIPNLGENANQYRKFEVGETVGFKGNLIENQRMVVREVLEMK</sequence>